<reference evidence="1 2" key="1">
    <citation type="submission" date="2018-09" db="EMBL/GenBank/DDBJ databases">
        <authorList>
            <person name="Zhu H."/>
        </authorList>
    </citation>
    <scope>NUCLEOTIDE SEQUENCE [LARGE SCALE GENOMIC DNA]</scope>
    <source>
        <strain evidence="1 2">K1S02-6</strain>
    </source>
</reference>
<dbReference type="EMBL" id="QYUR01000002">
    <property type="protein sequence ID" value="RJG12408.1"/>
    <property type="molecule type" value="Genomic_DNA"/>
</dbReference>
<accession>A0A418XIU7</accession>
<dbReference type="AlphaFoldDB" id="A0A418XIU7"/>
<dbReference type="NCBIfam" id="NF040643">
    <property type="entry name" value="S6_alt_immun"/>
    <property type="match status" value="1"/>
</dbReference>
<name>A0A418XIU7_9PSED</name>
<organism evidence="1 2">
    <name type="scientific">Pseudomonas cavernicola</name>
    <dbReference type="NCBI Taxonomy" id="2320866"/>
    <lineage>
        <taxon>Bacteria</taxon>
        <taxon>Pseudomonadati</taxon>
        <taxon>Pseudomonadota</taxon>
        <taxon>Gammaproteobacteria</taxon>
        <taxon>Pseudomonadales</taxon>
        <taxon>Pseudomonadaceae</taxon>
        <taxon>Pseudomonas</taxon>
    </lineage>
</organism>
<dbReference type="OrthoDB" id="6984002at2"/>
<evidence type="ECO:0000313" key="2">
    <source>
        <dbReference type="Proteomes" id="UP000284021"/>
    </source>
</evidence>
<dbReference type="RefSeq" id="WP_119952737.1">
    <property type="nucleotide sequence ID" value="NZ_QYUR01000002.1"/>
</dbReference>
<sequence length="80" mass="8901">MKYELKYEIHGAPENSDLAVFETNPPSTVTTEALMPIMGWQSEEDAVSTYLLSAEQTKAIESLAAIELPKDLELYLSCYA</sequence>
<protein>
    <submittedName>
        <fullName evidence="1">Uncharacterized protein</fullName>
    </submittedName>
</protein>
<evidence type="ECO:0000313" key="1">
    <source>
        <dbReference type="EMBL" id="RJG12408.1"/>
    </source>
</evidence>
<proteinExistence type="predicted"/>
<comment type="caution">
    <text evidence="1">The sequence shown here is derived from an EMBL/GenBank/DDBJ whole genome shotgun (WGS) entry which is preliminary data.</text>
</comment>
<gene>
    <name evidence="1" type="ORF">D3879_03710</name>
</gene>
<keyword evidence="2" id="KW-1185">Reference proteome</keyword>
<dbReference type="Proteomes" id="UP000284021">
    <property type="component" value="Unassembled WGS sequence"/>
</dbReference>
<dbReference type="InterPro" id="IPR049810">
    <property type="entry name" value="S6_alt_immun-like"/>
</dbReference>